<dbReference type="EMBL" id="FNKH01000002">
    <property type="protein sequence ID" value="SDQ45289.1"/>
    <property type="molecule type" value="Genomic_DNA"/>
</dbReference>
<sequence>MDPLHFCHAGAGEALAPVSRTAYSLDMDKTPESGPGRTGKIDTGEVPEKQLHRWKGEGGALPPEPETDSEPEHDPEAGSGSESRPETDDA</sequence>
<dbReference type="Proteomes" id="UP000181917">
    <property type="component" value="Unassembled WGS sequence"/>
</dbReference>
<protein>
    <submittedName>
        <fullName evidence="2">Uncharacterized protein</fullName>
    </submittedName>
</protein>
<dbReference type="AlphaFoldDB" id="A0A1H1B044"/>
<name>A0A1H1B044_9MICC</name>
<evidence type="ECO:0000313" key="3">
    <source>
        <dbReference type="Proteomes" id="UP000181917"/>
    </source>
</evidence>
<gene>
    <name evidence="2" type="ORF">SAMN04489742_1172</name>
</gene>
<feature type="region of interest" description="Disordered" evidence="1">
    <location>
        <begin position="22"/>
        <end position="90"/>
    </location>
</feature>
<keyword evidence="3" id="KW-1185">Reference proteome</keyword>
<reference evidence="2 3" key="1">
    <citation type="submission" date="2016-10" db="EMBL/GenBank/DDBJ databases">
        <authorList>
            <person name="de Groot N.N."/>
        </authorList>
    </citation>
    <scope>NUCLEOTIDE SEQUENCE [LARGE SCALE GENOMIC DNA]</scope>
    <source>
        <strain evidence="2 3">DSM 20117</strain>
    </source>
</reference>
<organism evidence="2 3">
    <name type="scientific">Crystallibacter crystallopoietes</name>
    <dbReference type="NCBI Taxonomy" id="37928"/>
    <lineage>
        <taxon>Bacteria</taxon>
        <taxon>Bacillati</taxon>
        <taxon>Actinomycetota</taxon>
        <taxon>Actinomycetes</taxon>
        <taxon>Micrococcales</taxon>
        <taxon>Micrococcaceae</taxon>
        <taxon>Crystallibacter</taxon>
    </lineage>
</organism>
<evidence type="ECO:0000313" key="2">
    <source>
        <dbReference type="EMBL" id="SDQ45289.1"/>
    </source>
</evidence>
<proteinExistence type="predicted"/>
<dbReference type="STRING" id="37928.SAMN04489742_1172"/>
<evidence type="ECO:0000256" key="1">
    <source>
        <dbReference type="SAM" id="MobiDB-lite"/>
    </source>
</evidence>
<feature type="compositionally biased region" description="Basic and acidic residues" evidence="1">
    <location>
        <begin position="39"/>
        <end position="56"/>
    </location>
</feature>
<accession>A0A1H1B044</accession>